<dbReference type="RefSeq" id="WP_099910490.1">
    <property type="nucleotide sequence ID" value="NZ_AWWI01000060.1"/>
</dbReference>
<sequence length="152" mass="16542">MAVVSGKSNLIRDHFDITAVPPDPEVARGRLILSTGRVTNLTTDSNLSKYCIAEVPSKALVHEDTFFDVADWGFAQIVIGTETDTDALVDQTKATENIVTPFAVGDTSHLKRWWEVLGLAADPNGLLELWVHAEANATAAGTMDFRIAYIMP</sequence>
<evidence type="ECO:0000313" key="1">
    <source>
        <dbReference type="EMBL" id="PIL20543.1"/>
    </source>
</evidence>
<name>A0A2G8RGB9_9RHOB</name>
<keyword evidence="2" id="KW-1185">Reference proteome</keyword>
<accession>A0A2G8RGB9</accession>
<dbReference type="Proteomes" id="UP000231259">
    <property type="component" value="Unassembled WGS sequence"/>
</dbReference>
<comment type="caution">
    <text evidence="1">The sequence shown here is derived from an EMBL/GenBank/DDBJ whole genome shotgun (WGS) entry which is preliminary data.</text>
</comment>
<proteinExistence type="predicted"/>
<dbReference type="AlphaFoldDB" id="A0A2G8RGB9"/>
<evidence type="ECO:0000313" key="2">
    <source>
        <dbReference type="Proteomes" id="UP000231259"/>
    </source>
</evidence>
<reference evidence="1 2" key="1">
    <citation type="submission" date="2013-09" db="EMBL/GenBank/DDBJ databases">
        <title>Genome sequencing of Phaeobacter antarcticus sp. nov. SM1211.</title>
        <authorList>
            <person name="Zhang X.-Y."/>
            <person name="Liu C."/>
            <person name="Chen X.-L."/>
            <person name="Xie B.-B."/>
            <person name="Qin Q.-L."/>
            <person name="Rong J.-C."/>
            <person name="Zhang Y.-Z."/>
        </authorList>
    </citation>
    <scope>NUCLEOTIDE SEQUENCE [LARGE SCALE GENOMIC DNA]</scope>
    <source>
        <strain evidence="1 2">SM1211</strain>
    </source>
</reference>
<dbReference type="EMBL" id="AWWI01000060">
    <property type="protein sequence ID" value="PIL20543.1"/>
    <property type="molecule type" value="Genomic_DNA"/>
</dbReference>
<gene>
    <name evidence="1" type="ORF">P775_08415</name>
</gene>
<protein>
    <submittedName>
        <fullName evidence="1">Uncharacterized protein</fullName>
    </submittedName>
</protein>
<organism evidence="1 2">
    <name type="scientific">Puniceibacterium antarcticum</name>
    <dbReference type="NCBI Taxonomy" id="1206336"/>
    <lineage>
        <taxon>Bacteria</taxon>
        <taxon>Pseudomonadati</taxon>
        <taxon>Pseudomonadota</taxon>
        <taxon>Alphaproteobacteria</taxon>
        <taxon>Rhodobacterales</taxon>
        <taxon>Paracoccaceae</taxon>
        <taxon>Puniceibacterium</taxon>
    </lineage>
</organism>
<dbReference type="OrthoDB" id="7867331at2"/>